<dbReference type="InterPro" id="IPR036777">
    <property type="entry name" value="Channel_Tsx-like_sf"/>
</dbReference>
<comment type="caution">
    <text evidence="2">The sequence shown here is derived from an EMBL/GenBank/DDBJ whole genome shotgun (WGS) entry which is preliminary data.</text>
</comment>
<dbReference type="RefSeq" id="WP_048690574.1">
    <property type="nucleotide sequence ID" value="NZ_KQ130485.1"/>
</dbReference>
<dbReference type="Pfam" id="PF16412">
    <property type="entry name" value="DUF5020"/>
    <property type="match status" value="1"/>
</dbReference>
<evidence type="ECO:0000313" key="3">
    <source>
        <dbReference type="Proteomes" id="UP000037600"/>
    </source>
</evidence>
<evidence type="ECO:0000313" key="2">
    <source>
        <dbReference type="EMBL" id="KMT65916.1"/>
    </source>
</evidence>
<dbReference type="GO" id="GO:0009279">
    <property type="term" value="C:cell outer membrane"/>
    <property type="evidence" value="ECO:0007669"/>
    <property type="project" value="InterPro"/>
</dbReference>
<keyword evidence="1" id="KW-0732">Signal</keyword>
<evidence type="ECO:0008006" key="4">
    <source>
        <dbReference type="Google" id="ProtNLM"/>
    </source>
</evidence>
<dbReference type="AlphaFoldDB" id="A0A0J8JMS5"/>
<evidence type="ECO:0000256" key="1">
    <source>
        <dbReference type="SAM" id="SignalP"/>
    </source>
</evidence>
<reference evidence="2 3" key="1">
    <citation type="submission" date="2015-04" db="EMBL/GenBank/DDBJ databases">
        <title>Draft Genome Sequence of the Novel Agar-Digesting Marine Bacterium Q1.</title>
        <authorList>
            <person name="Li Y."/>
            <person name="Li D."/>
            <person name="Chen G."/>
            <person name="Du Z."/>
        </authorList>
    </citation>
    <scope>NUCLEOTIDE SEQUENCE [LARGE SCALE GENOMIC DNA]</scope>
    <source>
        <strain evidence="2 3">Q1</strain>
    </source>
</reference>
<dbReference type="OrthoDB" id="104801at2"/>
<accession>A0A0J8JMS5</accession>
<dbReference type="Proteomes" id="UP000037600">
    <property type="component" value="Unassembled WGS sequence"/>
</dbReference>
<dbReference type="STRING" id="1513271.XM47_05470"/>
<proteinExistence type="predicted"/>
<sequence length="230" mass="26866">MRWFPLIALLLFPTISNAQTLFSDFSLSYLKGSNYQVGDPERQLLTLEYVNASTWGDLFLFTDRSHSKNGNKTSYSEISPRLKIWQSETHSLINQISLSTTAELGEDFANYLYGVGIDLNIPKFKFFKLNLLKRNNEQIEDNWQLTYVWAIPFQFSGHQFIYDGFIDWSSKNNQTYASVNFTSQLKYSISSLFNTENKVYLGTEIVYWRNKYGIADLTEKNLNLLIKYHF</sequence>
<dbReference type="EMBL" id="LAZL01000007">
    <property type="protein sequence ID" value="KMT65916.1"/>
    <property type="molecule type" value="Genomic_DNA"/>
</dbReference>
<dbReference type="Gene3D" id="2.40.230.20">
    <property type="entry name" value="Nucleoside-specific channel-forming protein, Tsx-like"/>
    <property type="match status" value="1"/>
</dbReference>
<dbReference type="SUPFAM" id="SSF111364">
    <property type="entry name" value="Tsx-like channel"/>
    <property type="match status" value="1"/>
</dbReference>
<feature type="signal peptide" evidence="1">
    <location>
        <begin position="1"/>
        <end position="18"/>
    </location>
</feature>
<feature type="chain" id="PRO_5005301486" description="Ion channel protein Tsx" evidence="1">
    <location>
        <begin position="19"/>
        <end position="230"/>
    </location>
</feature>
<organism evidence="2 3">
    <name type="scientific">Catenovulum maritimum</name>
    <dbReference type="NCBI Taxonomy" id="1513271"/>
    <lineage>
        <taxon>Bacteria</taxon>
        <taxon>Pseudomonadati</taxon>
        <taxon>Pseudomonadota</taxon>
        <taxon>Gammaproteobacteria</taxon>
        <taxon>Alteromonadales</taxon>
        <taxon>Alteromonadaceae</taxon>
        <taxon>Catenovulum</taxon>
    </lineage>
</organism>
<gene>
    <name evidence="2" type="ORF">XM47_05470</name>
</gene>
<keyword evidence="3" id="KW-1185">Reference proteome</keyword>
<name>A0A0J8JMS5_9ALTE</name>
<protein>
    <recommendedName>
        <fullName evidence="4">Ion channel protein Tsx</fullName>
    </recommendedName>
</protein>